<keyword evidence="1" id="KW-1133">Transmembrane helix</keyword>
<feature type="chain" id="PRO_5005296682" description="Reverse transcriptase Ty1/copia-type domain-containing protein" evidence="2">
    <location>
        <begin position="26"/>
        <end position="514"/>
    </location>
</feature>
<feature type="transmembrane region" description="Helical" evidence="1">
    <location>
        <begin position="81"/>
        <end position="103"/>
    </location>
</feature>
<keyword evidence="1" id="KW-0472">Membrane</keyword>
<evidence type="ECO:0000256" key="2">
    <source>
        <dbReference type="SAM" id="SignalP"/>
    </source>
</evidence>
<dbReference type="PANTHER" id="PTHR11439:SF483">
    <property type="entry name" value="PEPTIDE SYNTHASE GLIP-LIKE, PUTATIVE (AFU_ORTHOLOGUE AFUA_3G12920)-RELATED"/>
    <property type="match status" value="1"/>
</dbReference>
<dbReference type="PANTHER" id="PTHR11439">
    <property type="entry name" value="GAG-POL-RELATED RETROTRANSPOSON"/>
    <property type="match status" value="1"/>
</dbReference>
<organism evidence="3 4">
    <name type="scientific">Beta vulgaris subsp. vulgaris</name>
    <name type="common">Beet</name>
    <dbReference type="NCBI Taxonomy" id="3555"/>
    <lineage>
        <taxon>Eukaryota</taxon>
        <taxon>Viridiplantae</taxon>
        <taxon>Streptophyta</taxon>
        <taxon>Embryophyta</taxon>
        <taxon>Tracheophyta</taxon>
        <taxon>Spermatophyta</taxon>
        <taxon>Magnoliopsida</taxon>
        <taxon>eudicotyledons</taxon>
        <taxon>Gunneridae</taxon>
        <taxon>Pentapetalae</taxon>
        <taxon>Caryophyllales</taxon>
        <taxon>Chenopodiaceae</taxon>
        <taxon>Betoideae</taxon>
        <taxon>Beta</taxon>
    </lineage>
</organism>
<accession>A0A0J8DUX2</accession>
<evidence type="ECO:0008006" key="5">
    <source>
        <dbReference type="Google" id="ProtNLM"/>
    </source>
</evidence>
<proteinExistence type="predicted"/>
<name>A0A0J8DUX2_BETVV</name>
<keyword evidence="2" id="KW-0732">Signal</keyword>
<dbReference type="CDD" id="cd09272">
    <property type="entry name" value="RNase_HI_RT_Ty1"/>
    <property type="match status" value="1"/>
</dbReference>
<evidence type="ECO:0000313" key="3">
    <source>
        <dbReference type="EMBL" id="KMS94630.1"/>
    </source>
</evidence>
<sequence length="514" mass="57426">MPSMLSFLALITIAVLTAISAHTDAAKYPIALDPLPVILDPGRDTTYWPYVRLRNDTARILTLNRAPNDDPYSYMGKFVCMMFFLSAFIIMMVVCVVVIQLFADLFEVPISLSSSFKKKAFQNSDTDASSSDTTEYFDAESELLQTRSGRIIKPNNRYTPPDPHRHQKVGFCVYSSNSVITPQTYRQAISSKESDAWHAAMVEELSSHKNNKTWDLVTPPLNANIVGSNYNNDSGAIHLSQGTNIRQILSHYNMSKSKSAPSPMLKSSADFMSAPAPSKTIEFPYRECIGSLMYAAVCTRPDIATAVNICARFVSNPSDEHVTALKRILRYLQSCPDLGIQFSSSGNNMQLQVFVDADFASDKDNRRSVSGSVFMLNGSIYWMSKRQSCVSLSTTEAEYISASAACKELIWCRRLLNDIGLRQSSTLMFDDNQATIALAVSESVTRRCKHIDLRHHYIRELLRSGVINLQYCRTDENLADLMTKPLEPARFQLLRKRMMEVPPEEGVGAGVTVT</sequence>
<feature type="signal peptide" evidence="2">
    <location>
        <begin position="1"/>
        <end position="25"/>
    </location>
</feature>
<protein>
    <recommendedName>
        <fullName evidence="5">Reverse transcriptase Ty1/copia-type domain-containing protein</fullName>
    </recommendedName>
</protein>
<dbReference type="Gramene" id="KMS94630">
    <property type="protein sequence ID" value="KMS94630"/>
    <property type="gene ID" value="BVRB_016830"/>
</dbReference>
<gene>
    <name evidence="3" type="ORF">BVRB_016830</name>
</gene>
<keyword evidence="1" id="KW-0812">Transmembrane</keyword>
<dbReference type="AlphaFoldDB" id="A0A0J8DUX2"/>
<evidence type="ECO:0000313" key="4">
    <source>
        <dbReference type="Proteomes" id="UP000035740"/>
    </source>
</evidence>
<dbReference type="Proteomes" id="UP000035740">
    <property type="component" value="Unassembled WGS sequence"/>
</dbReference>
<evidence type="ECO:0000256" key="1">
    <source>
        <dbReference type="SAM" id="Phobius"/>
    </source>
</evidence>
<keyword evidence="4" id="KW-1185">Reference proteome</keyword>
<dbReference type="OrthoDB" id="418757at2759"/>
<reference evidence="3 4" key="1">
    <citation type="journal article" date="2014" name="Nature">
        <title>The genome of the recently domesticated crop plant sugar beet (Beta vulgaris).</title>
        <authorList>
            <person name="Dohm J.C."/>
            <person name="Minoche A.E."/>
            <person name="Holtgrawe D."/>
            <person name="Capella-Gutierrez S."/>
            <person name="Zakrzewski F."/>
            <person name="Tafer H."/>
            <person name="Rupp O."/>
            <person name="Sorensen T.R."/>
            <person name="Stracke R."/>
            <person name="Reinhardt R."/>
            <person name="Goesmann A."/>
            <person name="Kraft T."/>
            <person name="Schulz B."/>
            <person name="Stadler P.F."/>
            <person name="Schmidt T."/>
            <person name="Gabaldon T."/>
            <person name="Lehrach H."/>
            <person name="Weisshaar B."/>
            <person name="Himmelbauer H."/>
        </authorList>
    </citation>
    <scope>NUCLEOTIDE SEQUENCE [LARGE SCALE GENOMIC DNA]</scope>
    <source>
        <tissue evidence="3">Taproot</tissue>
    </source>
</reference>
<dbReference type="EMBL" id="KQ091730">
    <property type="protein sequence ID" value="KMS94630.1"/>
    <property type="molecule type" value="Genomic_DNA"/>
</dbReference>